<evidence type="ECO:0000313" key="2">
    <source>
        <dbReference type="Proteomes" id="UP000499080"/>
    </source>
</evidence>
<sequence length="121" mass="13393">MSRDRENALCGRVKSCCNTSACAEVVACESKHFEGNHSANYSGCPQKTLNRKSFPTAPANEWSDPAALAEVKETPISDSNLKPLTQFVPRPVELSHKMPSSEEEFFSHNYLHDDLLLQPNG</sequence>
<dbReference type="OrthoDB" id="6468071at2759"/>
<gene>
    <name evidence="1" type="ORF">AVEN_102949_1</name>
</gene>
<proteinExistence type="predicted"/>
<dbReference type="EMBL" id="BGPR01013393">
    <property type="protein sequence ID" value="GBN60419.1"/>
    <property type="molecule type" value="Genomic_DNA"/>
</dbReference>
<protein>
    <submittedName>
        <fullName evidence="1">Uncharacterized protein</fullName>
    </submittedName>
</protein>
<organism evidence="1 2">
    <name type="scientific">Araneus ventricosus</name>
    <name type="common">Orbweaver spider</name>
    <name type="synonym">Epeira ventricosa</name>
    <dbReference type="NCBI Taxonomy" id="182803"/>
    <lineage>
        <taxon>Eukaryota</taxon>
        <taxon>Metazoa</taxon>
        <taxon>Ecdysozoa</taxon>
        <taxon>Arthropoda</taxon>
        <taxon>Chelicerata</taxon>
        <taxon>Arachnida</taxon>
        <taxon>Araneae</taxon>
        <taxon>Araneomorphae</taxon>
        <taxon>Entelegynae</taxon>
        <taxon>Araneoidea</taxon>
        <taxon>Araneidae</taxon>
        <taxon>Araneus</taxon>
    </lineage>
</organism>
<dbReference type="AlphaFoldDB" id="A0A4Y2QA27"/>
<dbReference type="Proteomes" id="UP000499080">
    <property type="component" value="Unassembled WGS sequence"/>
</dbReference>
<reference evidence="1 2" key="1">
    <citation type="journal article" date="2019" name="Sci. Rep.">
        <title>Orb-weaving spider Araneus ventricosus genome elucidates the spidroin gene catalogue.</title>
        <authorList>
            <person name="Kono N."/>
            <person name="Nakamura H."/>
            <person name="Ohtoshi R."/>
            <person name="Moran D.A.P."/>
            <person name="Shinohara A."/>
            <person name="Yoshida Y."/>
            <person name="Fujiwara M."/>
            <person name="Mori M."/>
            <person name="Tomita M."/>
            <person name="Arakawa K."/>
        </authorList>
    </citation>
    <scope>NUCLEOTIDE SEQUENCE [LARGE SCALE GENOMIC DNA]</scope>
</reference>
<evidence type="ECO:0000313" key="1">
    <source>
        <dbReference type="EMBL" id="GBN60419.1"/>
    </source>
</evidence>
<comment type="caution">
    <text evidence="1">The sequence shown here is derived from an EMBL/GenBank/DDBJ whole genome shotgun (WGS) entry which is preliminary data.</text>
</comment>
<name>A0A4Y2QA27_ARAVE</name>
<accession>A0A4Y2QA27</accession>
<keyword evidence="2" id="KW-1185">Reference proteome</keyword>